<dbReference type="PIRSF" id="PIRSF000194">
    <property type="entry name" value="DHFR"/>
    <property type="match status" value="1"/>
</dbReference>
<dbReference type="GO" id="GO:0006730">
    <property type="term" value="P:one-carbon metabolic process"/>
    <property type="evidence" value="ECO:0007669"/>
    <property type="project" value="UniProtKB-KW"/>
</dbReference>
<dbReference type="PROSITE" id="PS00075">
    <property type="entry name" value="DHFR_1"/>
    <property type="match status" value="1"/>
</dbReference>
<dbReference type="InterPro" id="IPR017925">
    <property type="entry name" value="DHFR_CS"/>
</dbReference>
<dbReference type="EMBL" id="AOIQ01000006">
    <property type="protein sequence ID" value="ELZ13448.1"/>
    <property type="molecule type" value="Genomic_DNA"/>
</dbReference>
<proteinExistence type="inferred from homology"/>
<dbReference type="SUPFAM" id="SSF53597">
    <property type="entry name" value="Dihydrofolate reductase-like"/>
    <property type="match status" value="1"/>
</dbReference>
<dbReference type="Gene3D" id="3.40.430.10">
    <property type="entry name" value="Dihydrofolate Reductase, subunit A"/>
    <property type="match status" value="1"/>
</dbReference>
<evidence type="ECO:0000256" key="3">
    <source>
        <dbReference type="ARBA" id="ARBA00022563"/>
    </source>
</evidence>
<dbReference type="PRINTS" id="PR00070">
    <property type="entry name" value="DHFR"/>
</dbReference>
<comment type="caution">
    <text evidence="9">The sequence shown here is derived from an EMBL/GenBank/DDBJ whole genome shotgun (WGS) entry which is preliminary data.</text>
</comment>
<dbReference type="InterPro" id="IPR024072">
    <property type="entry name" value="DHFR-like_dom_sf"/>
</dbReference>
<dbReference type="GO" id="GO:0005829">
    <property type="term" value="C:cytosol"/>
    <property type="evidence" value="ECO:0007669"/>
    <property type="project" value="TreeGrafter"/>
</dbReference>
<accession>M0BSS3</accession>
<evidence type="ECO:0000256" key="5">
    <source>
        <dbReference type="ARBA" id="ARBA00023002"/>
    </source>
</evidence>
<dbReference type="GO" id="GO:0046655">
    <property type="term" value="P:folic acid metabolic process"/>
    <property type="evidence" value="ECO:0007669"/>
    <property type="project" value="TreeGrafter"/>
</dbReference>
<reference evidence="9 10" key="1">
    <citation type="journal article" date="2014" name="PLoS Genet.">
        <title>Phylogenetically driven sequencing of extremely halophilic archaea reveals strategies for static and dynamic osmo-response.</title>
        <authorList>
            <person name="Becker E.A."/>
            <person name="Seitzer P.M."/>
            <person name="Tritt A."/>
            <person name="Larsen D."/>
            <person name="Krusor M."/>
            <person name="Yao A.I."/>
            <person name="Wu D."/>
            <person name="Madern D."/>
            <person name="Eisen J.A."/>
            <person name="Darling A.E."/>
            <person name="Facciotti M.T."/>
        </authorList>
    </citation>
    <scope>NUCLEOTIDE SEQUENCE [LARGE SCALE GENOMIC DNA]</scope>
    <source>
        <strain evidence="9 10">JCM 14624</strain>
    </source>
</reference>
<dbReference type="RefSeq" id="WP_007696671.1">
    <property type="nucleotide sequence ID" value="NZ_AOIQ01000006.1"/>
</dbReference>
<protein>
    <recommendedName>
        <fullName evidence="2">dihydrofolate reductase</fullName>
        <ecNumber evidence="2">1.5.1.3</ecNumber>
    </recommendedName>
</protein>
<dbReference type="GO" id="GO:0004146">
    <property type="term" value="F:dihydrofolate reductase activity"/>
    <property type="evidence" value="ECO:0007669"/>
    <property type="project" value="UniProtKB-EC"/>
</dbReference>
<dbReference type="PROSITE" id="PS51330">
    <property type="entry name" value="DHFR_2"/>
    <property type="match status" value="1"/>
</dbReference>
<feature type="compositionally biased region" description="Acidic residues" evidence="7">
    <location>
        <begin position="1"/>
        <end position="13"/>
    </location>
</feature>
<dbReference type="AlphaFoldDB" id="M0BSS3"/>
<dbReference type="InterPro" id="IPR012259">
    <property type="entry name" value="DHFR"/>
</dbReference>
<evidence type="ECO:0000256" key="7">
    <source>
        <dbReference type="SAM" id="MobiDB-lite"/>
    </source>
</evidence>
<feature type="domain" description="DHFR" evidence="8">
    <location>
        <begin position="31"/>
        <end position="199"/>
    </location>
</feature>
<evidence type="ECO:0000256" key="4">
    <source>
        <dbReference type="ARBA" id="ARBA00022857"/>
    </source>
</evidence>
<keyword evidence="5" id="KW-0560">Oxidoreductase</keyword>
<keyword evidence="3" id="KW-0554">One-carbon metabolism</keyword>
<gene>
    <name evidence="9" type="ORF">C479_01346</name>
</gene>
<dbReference type="GO" id="GO:0046452">
    <property type="term" value="P:dihydrofolate metabolic process"/>
    <property type="evidence" value="ECO:0007669"/>
    <property type="project" value="TreeGrafter"/>
</dbReference>
<dbReference type="PATRIC" id="fig|1227490.4.peg.274"/>
<dbReference type="EC" id="1.5.1.3" evidence="2"/>
<dbReference type="GO" id="GO:0050661">
    <property type="term" value="F:NADP binding"/>
    <property type="evidence" value="ECO:0007669"/>
    <property type="project" value="InterPro"/>
</dbReference>
<dbReference type="PANTHER" id="PTHR48069">
    <property type="entry name" value="DIHYDROFOLATE REDUCTASE"/>
    <property type="match status" value="1"/>
</dbReference>
<evidence type="ECO:0000313" key="10">
    <source>
        <dbReference type="Proteomes" id="UP000011560"/>
    </source>
</evidence>
<evidence type="ECO:0000256" key="1">
    <source>
        <dbReference type="ARBA" id="ARBA00004903"/>
    </source>
</evidence>
<evidence type="ECO:0000259" key="8">
    <source>
        <dbReference type="PROSITE" id="PS51330"/>
    </source>
</evidence>
<name>M0BSS3_9EURY</name>
<dbReference type="STRING" id="1227490.C479_01346"/>
<dbReference type="InterPro" id="IPR001796">
    <property type="entry name" value="DHFR_dom"/>
</dbReference>
<dbReference type="Proteomes" id="UP000011560">
    <property type="component" value="Unassembled WGS sequence"/>
</dbReference>
<keyword evidence="4" id="KW-0521">NADP</keyword>
<comment type="pathway">
    <text evidence="1">Cofactor biosynthesis; tetrahydrofolate biosynthesis; 5,6,7,8-tetrahydrofolate from 7,8-dihydrofolate: step 1/1.</text>
</comment>
<sequence length="199" mass="21471">MPETDAGEDDNGSEDAHRSDLGGPAIETALELVAIVAVAENGVIGVDGEMPWHIPEDLAHFQRETTGHPVIMGRVTYESIVAGLGEPLPDRTSIVLTSRPFETPENVLVVGGIDEAVRAAERADRERHDGSGRAYVAGGASVYEQLLPAVDRLVVTEVGRAPEGDAFFPEIDPAVWREVARDERESVTFLEYERIGSKA</sequence>
<evidence type="ECO:0000256" key="6">
    <source>
        <dbReference type="RuleBase" id="RU004474"/>
    </source>
</evidence>
<dbReference type="OrthoDB" id="198183at2157"/>
<organism evidence="9 10">
    <name type="scientific">Halovivax asiaticus JCM 14624</name>
    <dbReference type="NCBI Taxonomy" id="1227490"/>
    <lineage>
        <taxon>Archaea</taxon>
        <taxon>Methanobacteriati</taxon>
        <taxon>Methanobacteriota</taxon>
        <taxon>Stenosarchaea group</taxon>
        <taxon>Halobacteria</taxon>
        <taxon>Halobacteriales</taxon>
        <taxon>Natrialbaceae</taxon>
        <taxon>Halovivax</taxon>
    </lineage>
</organism>
<comment type="similarity">
    <text evidence="6">Belongs to the dihydrofolate reductase family.</text>
</comment>
<dbReference type="GO" id="GO:0046654">
    <property type="term" value="P:tetrahydrofolate biosynthetic process"/>
    <property type="evidence" value="ECO:0007669"/>
    <property type="project" value="InterPro"/>
</dbReference>
<dbReference type="Pfam" id="PF00186">
    <property type="entry name" value="DHFR_1"/>
    <property type="match status" value="1"/>
</dbReference>
<evidence type="ECO:0000313" key="9">
    <source>
        <dbReference type="EMBL" id="ELZ13448.1"/>
    </source>
</evidence>
<keyword evidence="10" id="KW-1185">Reference proteome</keyword>
<dbReference type="PANTHER" id="PTHR48069:SF3">
    <property type="entry name" value="DIHYDROFOLATE REDUCTASE"/>
    <property type="match status" value="1"/>
</dbReference>
<evidence type="ECO:0000256" key="2">
    <source>
        <dbReference type="ARBA" id="ARBA00012856"/>
    </source>
</evidence>
<feature type="region of interest" description="Disordered" evidence="7">
    <location>
        <begin position="1"/>
        <end position="21"/>
    </location>
</feature>
<dbReference type="CDD" id="cd00209">
    <property type="entry name" value="DHFR"/>
    <property type="match status" value="1"/>
</dbReference>